<dbReference type="AlphaFoldDB" id="A0AAV1ZY16"/>
<dbReference type="PANTHER" id="PTHR11783">
    <property type="entry name" value="SULFOTRANSFERASE SULT"/>
    <property type="match status" value="1"/>
</dbReference>
<dbReference type="GO" id="GO:0008146">
    <property type="term" value="F:sulfotransferase activity"/>
    <property type="evidence" value="ECO:0007669"/>
    <property type="project" value="InterPro"/>
</dbReference>
<keyword evidence="5" id="KW-1185">Reference proteome</keyword>
<keyword evidence="2" id="KW-0808">Transferase</keyword>
<feature type="domain" description="Sulfotransferase" evidence="3">
    <location>
        <begin position="910"/>
        <end position="961"/>
    </location>
</feature>
<protein>
    <recommendedName>
        <fullName evidence="3">Sulfotransferase domain-containing protein</fullName>
    </recommendedName>
</protein>
<gene>
    <name evidence="4" type="ORF">LARSCL_LOCUS8812</name>
</gene>
<evidence type="ECO:0000256" key="2">
    <source>
        <dbReference type="ARBA" id="ARBA00022679"/>
    </source>
</evidence>
<accession>A0AAV1ZY16</accession>
<comment type="similarity">
    <text evidence="1">Belongs to the sulfotransferase 1 family.</text>
</comment>
<feature type="domain" description="Sulfotransferase" evidence="3">
    <location>
        <begin position="687"/>
        <end position="882"/>
    </location>
</feature>
<dbReference type="InterPro" id="IPR027417">
    <property type="entry name" value="P-loop_NTPase"/>
</dbReference>
<organism evidence="4 5">
    <name type="scientific">Larinioides sclopetarius</name>
    <dbReference type="NCBI Taxonomy" id="280406"/>
    <lineage>
        <taxon>Eukaryota</taxon>
        <taxon>Metazoa</taxon>
        <taxon>Ecdysozoa</taxon>
        <taxon>Arthropoda</taxon>
        <taxon>Chelicerata</taxon>
        <taxon>Arachnida</taxon>
        <taxon>Araneae</taxon>
        <taxon>Araneomorphae</taxon>
        <taxon>Entelegynae</taxon>
        <taxon>Araneoidea</taxon>
        <taxon>Araneidae</taxon>
        <taxon>Larinioides</taxon>
    </lineage>
</organism>
<reference evidence="4 5" key="1">
    <citation type="submission" date="2024-04" db="EMBL/GenBank/DDBJ databases">
        <authorList>
            <person name="Rising A."/>
            <person name="Reimegard J."/>
            <person name="Sonavane S."/>
            <person name="Akerstrom W."/>
            <person name="Nylinder S."/>
            <person name="Hedman E."/>
            <person name="Kallberg Y."/>
        </authorList>
    </citation>
    <scope>NUCLEOTIDE SEQUENCE [LARGE SCALE GENOMIC DNA]</scope>
</reference>
<feature type="domain" description="Sulfotransferase" evidence="3">
    <location>
        <begin position="586"/>
        <end position="637"/>
    </location>
</feature>
<dbReference type="Pfam" id="PF00685">
    <property type="entry name" value="Sulfotransfer_1"/>
    <property type="match status" value="6"/>
</dbReference>
<dbReference type="SUPFAM" id="SSF52540">
    <property type="entry name" value="P-loop containing nucleoside triphosphate hydrolases"/>
    <property type="match status" value="3"/>
</dbReference>
<feature type="domain" description="Sulfotransferase" evidence="3">
    <location>
        <begin position="260"/>
        <end position="311"/>
    </location>
</feature>
<dbReference type="Proteomes" id="UP001497382">
    <property type="component" value="Unassembled WGS sequence"/>
</dbReference>
<evidence type="ECO:0000313" key="5">
    <source>
        <dbReference type="Proteomes" id="UP001497382"/>
    </source>
</evidence>
<sequence>MAKQPVKIPSQFIEGVQVNLMYDADCVRSAINYKPRSDDVFIATYPKCGTTWAQHIFLLIFRNGEPLDSPMAFFTATPFLEIAGDKGAESMPRPGALKTHLPFRVIPWSDEAKYVYITRNPKDCCVSFYHHMKDLPFHGFPGDFNDFFELFISGNIDFGDFFDHVMEWYEHRNDPNVLFMTYEEMKENPEAAILKMASFVDEEKYAKPLREDPEKLKKVLEYSSFKHMKEVFNTGMDKLFNMSEEDLSKIDFPDEVKKLFAKLKENSPQSSAPPPPTTFVRKGIIGDWKNYFTEEQSKRLDEKFAKRMKGTELETLWKKYMYKIRTMEKQSVEIPSQFIEGVQLNLMYDADCVRSAINYKPRPDDVFIATYPKCGTTWAQHIFLLIFRNGEPLDSPMTFFTAAPFLEIAGDKGAESMPRPGALKTHLPYRVIPWSDEAKYVYITRNPKDCCVSYYHHIKDVPLHGFAGDFNDFFELFISGNIDFGDYFDHVMEWYEHRNAPNVLFMTYEEMKENPKATILKMASFVDEEKYAKPLRDDPEKLKNVLEYSSFKHMKEVFNSSIDKLFNMSEEDLNKIDFPGEVKKLFAKLKENAPESSAPLPPANFVRKGIIGDWKNYFTEEQSKRLDEKFAKRMKGTELETLWKKYKIRTMAKQSVEIPSLFIEGVQLNLMHDADCVRSGINYKPRPDDVFIATYPKCGTTWAQHIFLLIFRNGEPLESPRTFLTAAPFLEIVGDKGAESMPRSGALRPHLPCRVTPWSDKAKYVYITSNPKDCCVSYYHHKKDVPLHGFAGDFNDFFELFISGNIDFGDYFDHVMEWYEHRNEPNVLFMTYEEMKENPEAAILKMASFVDEEKYAKPLRDDPEKLKNVLEYSSFKHMKEVFNTSMDKLFNMSEEDLSKIDFPDEVKKLFAKLKENAPQSNPPLPPANFVRKGIIGDWKNYFTEEQSKRLDEKFAKRMKGTELETLWKKYM</sequence>
<evidence type="ECO:0000313" key="4">
    <source>
        <dbReference type="EMBL" id="CAL1276714.1"/>
    </source>
</evidence>
<name>A0AAV1ZY16_9ARAC</name>
<comment type="caution">
    <text evidence="4">The sequence shown here is derived from an EMBL/GenBank/DDBJ whole genome shotgun (WGS) entry which is preliminary data.</text>
</comment>
<evidence type="ECO:0000259" key="3">
    <source>
        <dbReference type="Pfam" id="PF00685"/>
    </source>
</evidence>
<dbReference type="Gene3D" id="3.40.50.300">
    <property type="entry name" value="P-loop containing nucleotide triphosphate hydrolases"/>
    <property type="match status" value="3"/>
</dbReference>
<proteinExistence type="inferred from homology"/>
<feature type="domain" description="Sulfotransferase" evidence="3">
    <location>
        <begin position="38"/>
        <end position="231"/>
    </location>
</feature>
<dbReference type="InterPro" id="IPR000863">
    <property type="entry name" value="Sulfotransferase_dom"/>
</dbReference>
<evidence type="ECO:0000256" key="1">
    <source>
        <dbReference type="ARBA" id="ARBA00005771"/>
    </source>
</evidence>
<feature type="domain" description="Sulfotransferase" evidence="3">
    <location>
        <begin position="363"/>
        <end position="557"/>
    </location>
</feature>
<dbReference type="EMBL" id="CAXIEN010000096">
    <property type="protein sequence ID" value="CAL1276714.1"/>
    <property type="molecule type" value="Genomic_DNA"/>
</dbReference>